<reference evidence="4" key="1">
    <citation type="submission" date="2025-08" db="UniProtKB">
        <authorList>
            <consortium name="RefSeq"/>
        </authorList>
    </citation>
    <scope>IDENTIFICATION</scope>
    <source>
        <tissue evidence="4">Whole body</tissue>
    </source>
</reference>
<accession>A0AAJ7S9X0</accession>
<dbReference type="Gene3D" id="1.20.1070.10">
    <property type="entry name" value="Rhodopsin 7-helix transmembrane proteins"/>
    <property type="match status" value="1"/>
</dbReference>
<dbReference type="AlphaFoldDB" id="A0AAJ7S9X0"/>
<organism evidence="3 4">
    <name type="scientific">Ceratina calcarata</name>
    <dbReference type="NCBI Taxonomy" id="156304"/>
    <lineage>
        <taxon>Eukaryota</taxon>
        <taxon>Metazoa</taxon>
        <taxon>Ecdysozoa</taxon>
        <taxon>Arthropoda</taxon>
        <taxon>Hexapoda</taxon>
        <taxon>Insecta</taxon>
        <taxon>Pterygota</taxon>
        <taxon>Neoptera</taxon>
        <taxon>Endopterygota</taxon>
        <taxon>Hymenoptera</taxon>
        <taxon>Apocrita</taxon>
        <taxon>Aculeata</taxon>
        <taxon>Apoidea</taxon>
        <taxon>Anthophila</taxon>
        <taxon>Apidae</taxon>
        <taxon>Ceratina</taxon>
        <taxon>Zadontomerus</taxon>
    </lineage>
</organism>
<dbReference type="Proteomes" id="UP000694925">
    <property type="component" value="Unplaced"/>
</dbReference>
<dbReference type="SUPFAM" id="SSF81321">
    <property type="entry name" value="Family A G protein-coupled receptor-like"/>
    <property type="match status" value="1"/>
</dbReference>
<proteinExistence type="predicted"/>
<dbReference type="RefSeq" id="XP_026673400.1">
    <property type="nucleotide sequence ID" value="XM_026817599.1"/>
</dbReference>
<gene>
    <name evidence="4" type="primary">LOC113464911</name>
</gene>
<keyword evidence="2" id="KW-0472">Membrane</keyword>
<feature type="compositionally biased region" description="Low complexity" evidence="1">
    <location>
        <begin position="68"/>
        <end position="85"/>
    </location>
</feature>
<sequence length="93" mass="10482">MPHPGECVINNRAFFVFGSLVAFYIPMIVMVATYVLTVQLLRQKARFVAEHPERDQFRRLGGRYFSTKTSATTNTGTTSRYTWRTSGGGGSDR</sequence>
<evidence type="ECO:0000256" key="2">
    <source>
        <dbReference type="SAM" id="Phobius"/>
    </source>
</evidence>
<dbReference type="GeneID" id="113464911"/>
<feature type="transmembrane region" description="Helical" evidence="2">
    <location>
        <begin position="12"/>
        <end position="36"/>
    </location>
</feature>
<evidence type="ECO:0000256" key="1">
    <source>
        <dbReference type="SAM" id="MobiDB-lite"/>
    </source>
</evidence>
<name>A0AAJ7S9X0_9HYME</name>
<dbReference type="KEGG" id="ccal:113464911"/>
<evidence type="ECO:0000313" key="3">
    <source>
        <dbReference type="Proteomes" id="UP000694925"/>
    </source>
</evidence>
<keyword evidence="2" id="KW-0812">Transmembrane</keyword>
<protein>
    <submittedName>
        <fullName evidence="4">5-hydroxytryptamine receptor 2C-like</fullName>
    </submittedName>
</protein>
<keyword evidence="2" id="KW-1133">Transmembrane helix</keyword>
<feature type="region of interest" description="Disordered" evidence="1">
    <location>
        <begin position="68"/>
        <end position="93"/>
    </location>
</feature>
<keyword evidence="3" id="KW-1185">Reference proteome</keyword>
<feature type="non-terminal residue" evidence="4">
    <location>
        <position position="93"/>
    </location>
</feature>
<evidence type="ECO:0000313" key="4">
    <source>
        <dbReference type="RefSeq" id="XP_026673400.1"/>
    </source>
</evidence>